<proteinExistence type="predicted"/>
<dbReference type="EMBL" id="ACLF03000004">
    <property type="protein sequence ID" value="EFQ83485.1"/>
    <property type="molecule type" value="Genomic_DNA"/>
</dbReference>
<accession>E2SAT9</accession>
<dbReference type="Proteomes" id="UP000003111">
    <property type="component" value="Unassembled WGS sequence"/>
</dbReference>
<reference evidence="2" key="1">
    <citation type="submission" date="2010-08" db="EMBL/GenBank/DDBJ databases">
        <authorList>
            <person name="Muzny D."/>
            <person name="Qin X."/>
            <person name="Buhay C."/>
            <person name="Dugan-Rocha S."/>
            <person name="Ding Y."/>
            <person name="Chen G."/>
            <person name="Hawes A."/>
            <person name="Holder M."/>
            <person name="Jhangiani S."/>
            <person name="Johnson A."/>
            <person name="Khan Z."/>
            <person name="Li Z."/>
            <person name="Liu W."/>
            <person name="Liu X."/>
            <person name="Perez L."/>
            <person name="Shen H."/>
            <person name="Wang Q."/>
            <person name="Watt J."/>
            <person name="Xi L."/>
            <person name="Xin Y."/>
            <person name="Zhou J."/>
            <person name="Deng J."/>
            <person name="Jiang H."/>
            <person name="Liu Y."/>
            <person name="Qu J."/>
            <person name="Song X.-Z."/>
            <person name="Zhang L."/>
            <person name="Villasana D."/>
            <person name="Johnson A."/>
            <person name="Liu J."/>
            <person name="Liyanage D."/>
            <person name="Lorensuhewa L."/>
            <person name="Robinson T."/>
            <person name="Song A."/>
            <person name="Song B.-B."/>
            <person name="Dinh H."/>
            <person name="Thornton R."/>
            <person name="Coyle M."/>
            <person name="Francisco L."/>
            <person name="Jackson L."/>
            <person name="Javaid M."/>
            <person name="Korchina V."/>
            <person name="Kovar C."/>
            <person name="Mata R."/>
            <person name="Mathew T."/>
            <person name="Ngo R."/>
            <person name="Nguyen L."/>
            <person name="Nguyen N."/>
            <person name="Okwuonu G."/>
            <person name="Ongeri F."/>
            <person name="Pham C."/>
            <person name="Simmons D."/>
            <person name="Wilczek-Boney K."/>
            <person name="Hale W."/>
            <person name="Jakkamsetti A."/>
            <person name="Pham P."/>
            <person name="Ruth R."/>
            <person name="San Lucas F."/>
            <person name="Warren J."/>
            <person name="Zhang J."/>
            <person name="Zhao Z."/>
            <person name="Zhou C."/>
            <person name="Zhu D."/>
            <person name="Lee S."/>
            <person name="Bess C."/>
            <person name="Blankenburg K."/>
            <person name="Forbes L."/>
            <person name="Fu Q."/>
            <person name="Gubbala S."/>
            <person name="Hirani K."/>
            <person name="Jayaseelan J.C."/>
            <person name="Lara F."/>
            <person name="Munidasa M."/>
            <person name="Palculict T."/>
            <person name="Patil S."/>
            <person name="Pu L.-L."/>
            <person name="Saada N."/>
            <person name="Tang L."/>
            <person name="Weissenberger G."/>
            <person name="Zhu Y."/>
            <person name="Hemphill L."/>
            <person name="Shang Y."/>
            <person name="Youmans B."/>
            <person name="Ayvaz T."/>
            <person name="Ross M."/>
            <person name="Santibanez J."/>
            <person name="Aqrawi P."/>
            <person name="Gross S."/>
            <person name="Joshi V."/>
            <person name="Fowler G."/>
            <person name="Nazareth L."/>
            <person name="Reid J."/>
            <person name="Worley K."/>
            <person name="Petrosino J."/>
            <person name="Highlander S."/>
            <person name="Gibbs R."/>
        </authorList>
    </citation>
    <scope>NUCLEOTIDE SEQUENCE [LARGE SCALE GENOMIC DNA]</scope>
    <source>
        <strain evidence="2">DSM 15272</strain>
    </source>
</reference>
<gene>
    <name evidence="2" type="ORF">HMPREF0063_11147</name>
</gene>
<keyword evidence="3" id="KW-1185">Reference proteome</keyword>
<name>E2SAT9_9ACTN</name>
<evidence type="ECO:0000256" key="1">
    <source>
        <dbReference type="SAM" id="Phobius"/>
    </source>
</evidence>
<evidence type="ECO:0000313" key="2">
    <source>
        <dbReference type="EMBL" id="EFQ83485.1"/>
    </source>
</evidence>
<dbReference type="HOGENOM" id="CLU_2679447_0_0_11"/>
<keyword evidence="1" id="KW-0812">Transmembrane</keyword>
<protein>
    <submittedName>
        <fullName evidence="2">Uncharacterized protein</fullName>
    </submittedName>
</protein>
<comment type="caution">
    <text evidence="2">The sequence shown here is derived from an EMBL/GenBank/DDBJ whole genome shotgun (WGS) entry which is preliminary data.</text>
</comment>
<keyword evidence="1" id="KW-0472">Membrane</keyword>
<dbReference type="AlphaFoldDB" id="E2SAT9"/>
<sequence length="74" mass="8291">MTGMQPERRPPLDPRLAAAFYGSVVVNIIIIVLQRTTDFEDTIAYPLFLVPALLALGVTGFLTLRASFRRRLDD</sequence>
<evidence type="ECO:0000313" key="3">
    <source>
        <dbReference type="Proteomes" id="UP000003111"/>
    </source>
</evidence>
<feature type="transmembrane region" description="Helical" evidence="1">
    <location>
        <begin position="45"/>
        <end position="64"/>
    </location>
</feature>
<keyword evidence="1" id="KW-1133">Transmembrane helix</keyword>
<organism evidence="2 3">
    <name type="scientific">Aeromicrobium marinum DSM 15272</name>
    <dbReference type="NCBI Taxonomy" id="585531"/>
    <lineage>
        <taxon>Bacteria</taxon>
        <taxon>Bacillati</taxon>
        <taxon>Actinomycetota</taxon>
        <taxon>Actinomycetes</taxon>
        <taxon>Propionibacteriales</taxon>
        <taxon>Nocardioidaceae</taxon>
        <taxon>Aeromicrobium</taxon>
    </lineage>
</organism>
<feature type="transmembrane region" description="Helical" evidence="1">
    <location>
        <begin position="12"/>
        <end position="33"/>
    </location>
</feature>